<evidence type="ECO:0000256" key="1">
    <source>
        <dbReference type="SAM" id="MobiDB-lite"/>
    </source>
</evidence>
<dbReference type="GO" id="GO:0016787">
    <property type="term" value="F:hydrolase activity"/>
    <property type="evidence" value="ECO:0007669"/>
    <property type="project" value="UniProtKB-KW"/>
</dbReference>
<gene>
    <name evidence="2" type="ORF">GCM10009863_60800</name>
</gene>
<reference evidence="2 3" key="1">
    <citation type="journal article" date="2019" name="Int. J. Syst. Evol. Microbiol.">
        <title>The Global Catalogue of Microorganisms (GCM) 10K type strain sequencing project: providing services to taxonomists for standard genome sequencing and annotation.</title>
        <authorList>
            <consortium name="The Broad Institute Genomics Platform"/>
            <consortium name="The Broad Institute Genome Sequencing Center for Infectious Disease"/>
            <person name="Wu L."/>
            <person name="Ma J."/>
        </authorList>
    </citation>
    <scope>NUCLEOTIDE SEQUENCE [LARGE SCALE GENOMIC DNA]</scope>
    <source>
        <strain evidence="2 3">JCM 16373</strain>
    </source>
</reference>
<organism evidence="2 3">
    <name type="scientific">Streptomyces axinellae</name>
    <dbReference type="NCBI Taxonomy" id="552788"/>
    <lineage>
        <taxon>Bacteria</taxon>
        <taxon>Bacillati</taxon>
        <taxon>Actinomycetota</taxon>
        <taxon>Actinomycetes</taxon>
        <taxon>Kitasatosporales</taxon>
        <taxon>Streptomycetaceae</taxon>
        <taxon>Streptomyces</taxon>
    </lineage>
</organism>
<dbReference type="InterPro" id="IPR050155">
    <property type="entry name" value="HAD-like_hydrolase_sf"/>
</dbReference>
<dbReference type="InterPro" id="IPR023198">
    <property type="entry name" value="PGP-like_dom2"/>
</dbReference>
<dbReference type="PANTHER" id="PTHR43434:SF1">
    <property type="entry name" value="PHOSPHOGLYCOLATE PHOSPHATASE"/>
    <property type="match status" value="1"/>
</dbReference>
<keyword evidence="3" id="KW-1185">Reference proteome</keyword>
<feature type="region of interest" description="Disordered" evidence="1">
    <location>
        <begin position="1"/>
        <end position="22"/>
    </location>
</feature>
<comment type="caution">
    <text evidence="2">The sequence shown here is derived from an EMBL/GenBank/DDBJ whole genome shotgun (WGS) entry which is preliminary data.</text>
</comment>
<keyword evidence="2" id="KW-0378">Hydrolase</keyword>
<protein>
    <submittedName>
        <fullName evidence="2">HAD-IA family hydrolase</fullName>
    </submittedName>
</protein>
<dbReference type="Gene3D" id="1.10.150.240">
    <property type="entry name" value="Putative phosphatase, domain 2"/>
    <property type="match status" value="1"/>
</dbReference>
<dbReference type="InterPro" id="IPR036412">
    <property type="entry name" value="HAD-like_sf"/>
</dbReference>
<dbReference type="EMBL" id="BAAARJ010000026">
    <property type="protein sequence ID" value="GAA2636136.1"/>
    <property type="molecule type" value="Genomic_DNA"/>
</dbReference>
<proteinExistence type="predicted"/>
<evidence type="ECO:0000313" key="2">
    <source>
        <dbReference type="EMBL" id="GAA2636136.1"/>
    </source>
</evidence>
<dbReference type="SUPFAM" id="SSF56784">
    <property type="entry name" value="HAD-like"/>
    <property type="match status" value="1"/>
</dbReference>
<evidence type="ECO:0000313" key="3">
    <source>
        <dbReference type="Proteomes" id="UP001501447"/>
    </source>
</evidence>
<dbReference type="Pfam" id="PF00702">
    <property type="entry name" value="Hydrolase"/>
    <property type="match status" value="1"/>
</dbReference>
<dbReference type="Proteomes" id="UP001501447">
    <property type="component" value="Unassembled WGS sequence"/>
</dbReference>
<dbReference type="RefSeq" id="WP_344570272.1">
    <property type="nucleotide sequence ID" value="NZ_BAAARJ010000026.1"/>
</dbReference>
<dbReference type="SFLD" id="SFLDG01129">
    <property type="entry name" value="C1.5:_HAD__Beta-PGM__Phosphata"/>
    <property type="match status" value="1"/>
</dbReference>
<accession>A0ABN3QV59</accession>
<dbReference type="InterPro" id="IPR023214">
    <property type="entry name" value="HAD_sf"/>
</dbReference>
<dbReference type="PANTHER" id="PTHR43434">
    <property type="entry name" value="PHOSPHOGLYCOLATE PHOSPHATASE"/>
    <property type="match status" value="1"/>
</dbReference>
<dbReference type="Gene3D" id="3.40.50.1000">
    <property type="entry name" value="HAD superfamily/HAD-like"/>
    <property type="match status" value="1"/>
</dbReference>
<dbReference type="SFLD" id="SFLDS00003">
    <property type="entry name" value="Haloacid_Dehalogenase"/>
    <property type="match status" value="1"/>
</dbReference>
<name>A0ABN3QV59_9ACTN</name>
<sequence>MVRGQESAEDAGGGDDGRGGAPGRRRAHLVWDWNGTLLHDIHTVIEATNAAFEELGLPAITLERYRELYCVPVRRFYERLMGRLPTDGEWEVMDATFHRYYWQLAPAAGLAEGAAELLAAQGAAGGTQSLCSLAPHERLLPLLRGYGIERHFLRIDGSVGRSGAGKAAQMVRHLAALQEVVPARTVVIGDAVDDALAAAHAGARAVLFTGGSHSRRSLEEAGVPVVDSLSEAVETAERLVAESAEGGP</sequence>